<dbReference type="AlphaFoldDB" id="A0AAD7F6Z3"/>
<reference evidence="1" key="1">
    <citation type="submission" date="2023-03" db="EMBL/GenBank/DDBJ databases">
        <title>Massive genome expansion in bonnet fungi (Mycena s.s.) driven by repeated elements and novel gene families across ecological guilds.</title>
        <authorList>
            <consortium name="Lawrence Berkeley National Laboratory"/>
            <person name="Harder C.B."/>
            <person name="Miyauchi S."/>
            <person name="Viragh M."/>
            <person name="Kuo A."/>
            <person name="Thoen E."/>
            <person name="Andreopoulos B."/>
            <person name="Lu D."/>
            <person name="Skrede I."/>
            <person name="Drula E."/>
            <person name="Henrissat B."/>
            <person name="Morin E."/>
            <person name="Kohler A."/>
            <person name="Barry K."/>
            <person name="LaButti K."/>
            <person name="Morin E."/>
            <person name="Salamov A."/>
            <person name="Lipzen A."/>
            <person name="Mereny Z."/>
            <person name="Hegedus B."/>
            <person name="Baldrian P."/>
            <person name="Stursova M."/>
            <person name="Weitz H."/>
            <person name="Taylor A."/>
            <person name="Grigoriev I.V."/>
            <person name="Nagy L.G."/>
            <person name="Martin F."/>
            <person name="Kauserud H."/>
        </authorList>
    </citation>
    <scope>NUCLEOTIDE SEQUENCE</scope>
    <source>
        <strain evidence="1">CBHHK002</strain>
    </source>
</reference>
<proteinExistence type="predicted"/>
<gene>
    <name evidence="1" type="ORF">DFH08DRAFT_982794</name>
</gene>
<dbReference type="Proteomes" id="UP001218218">
    <property type="component" value="Unassembled WGS sequence"/>
</dbReference>
<name>A0AAD7F6Z3_9AGAR</name>
<dbReference type="EMBL" id="JARIHO010000001">
    <property type="protein sequence ID" value="KAJ7368591.1"/>
    <property type="molecule type" value="Genomic_DNA"/>
</dbReference>
<evidence type="ECO:0000313" key="1">
    <source>
        <dbReference type="EMBL" id="KAJ7368591.1"/>
    </source>
</evidence>
<comment type="caution">
    <text evidence="1">The sequence shown here is derived from an EMBL/GenBank/DDBJ whole genome shotgun (WGS) entry which is preliminary data.</text>
</comment>
<sequence length="118" mass="13846">MADGSFQPSSMKLRLYLRVPVPAHRKALTRILLSSHSLGIELLRYQDDHFRLTDIFMTLPTIPRRWPSMDDFIRHLVQTRNFKFDIIQRLAKYTYDVLAHYSTTPLFRPAGYTYSALG</sequence>
<keyword evidence="2" id="KW-1185">Reference proteome</keyword>
<protein>
    <submittedName>
        <fullName evidence="1">Uncharacterized protein</fullName>
    </submittedName>
</protein>
<accession>A0AAD7F6Z3</accession>
<organism evidence="1 2">
    <name type="scientific">Mycena albidolilacea</name>
    <dbReference type="NCBI Taxonomy" id="1033008"/>
    <lineage>
        <taxon>Eukaryota</taxon>
        <taxon>Fungi</taxon>
        <taxon>Dikarya</taxon>
        <taxon>Basidiomycota</taxon>
        <taxon>Agaricomycotina</taxon>
        <taxon>Agaricomycetes</taxon>
        <taxon>Agaricomycetidae</taxon>
        <taxon>Agaricales</taxon>
        <taxon>Marasmiineae</taxon>
        <taxon>Mycenaceae</taxon>
        <taxon>Mycena</taxon>
    </lineage>
</organism>
<evidence type="ECO:0000313" key="2">
    <source>
        <dbReference type="Proteomes" id="UP001218218"/>
    </source>
</evidence>